<dbReference type="Pfam" id="PF00483">
    <property type="entry name" value="NTP_transferase"/>
    <property type="match status" value="1"/>
</dbReference>
<evidence type="ECO:0000256" key="8">
    <source>
        <dbReference type="ARBA" id="ARBA00049336"/>
    </source>
</evidence>
<dbReference type="Proteomes" id="UP000774699">
    <property type="component" value="Unassembled WGS sequence"/>
</dbReference>
<reference evidence="10" key="1">
    <citation type="submission" date="2019-03" db="EMBL/GenBank/DDBJ databases">
        <title>Lake Tanganyika Metagenome-Assembled Genomes (MAGs).</title>
        <authorList>
            <person name="Tran P."/>
        </authorList>
    </citation>
    <scope>NUCLEOTIDE SEQUENCE</scope>
    <source>
        <strain evidence="10">M_DeepCast_50m_m2_156</strain>
    </source>
</reference>
<evidence type="ECO:0000256" key="4">
    <source>
        <dbReference type="ARBA" id="ARBA00022679"/>
    </source>
</evidence>
<keyword evidence="6" id="KW-0479">Metal-binding</keyword>
<organism evidence="10 11">
    <name type="scientific">Candidatus Iainarchaeum sp</name>
    <dbReference type="NCBI Taxonomy" id="3101447"/>
    <lineage>
        <taxon>Archaea</taxon>
        <taxon>Candidatus Iainarchaeota</taxon>
        <taxon>Candidatus Iainarchaeia</taxon>
        <taxon>Candidatus Iainarchaeales</taxon>
        <taxon>Candidatus Iainarchaeaceae</taxon>
        <taxon>Candidatus Iainarchaeum</taxon>
    </lineage>
</organism>
<comment type="cofactor">
    <cofactor evidence="1">
        <name>Mg(2+)</name>
        <dbReference type="ChEBI" id="CHEBI:18420"/>
    </cofactor>
</comment>
<comment type="catalytic activity">
    <reaction evidence="8">
        <text>dTTP + alpha-D-glucose 1-phosphate + H(+) = dTDP-alpha-D-glucose + diphosphate</text>
        <dbReference type="Rhea" id="RHEA:15225"/>
        <dbReference type="ChEBI" id="CHEBI:15378"/>
        <dbReference type="ChEBI" id="CHEBI:33019"/>
        <dbReference type="ChEBI" id="CHEBI:37568"/>
        <dbReference type="ChEBI" id="CHEBI:57477"/>
        <dbReference type="ChEBI" id="CHEBI:58601"/>
        <dbReference type="EC" id="2.7.7.24"/>
    </reaction>
</comment>
<dbReference type="EC" id="2.7.7.24" evidence="3"/>
<gene>
    <name evidence="10" type="ORF">FJY86_00290</name>
</gene>
<evidence type="ECO:0000256" key="6">
    <source>
        <dbReference type="ARBA" id="ARBA00022723"/>
    </source>
</evidence>
<feature type="domain" description="Nucleotidyl transferase" evidence="9">
    <location>
        <begin position="2"/>
        <end position="234"/>
    </location>
</feature>
<dbReference type="EMBL" id="VGJJ01000001">
    <property type="protein sequence ID" value="MBM3281770.1"/>
    <property type="molecule type" value="Genomic_DNA"/>
</dbReference>
<evidence type="ECO:0000313" key="10">
    <source>
        <dbReference type="EMBL" id="MBM3281770.1"/>
    </source>
</evidence>
<evidence type="ECO:0000256" key="2">
    <source>
        <dbReference type="ARBA" id="ARBA00010480"/>
    </source>
</evidence>
<comment type="caution">
    <text evidence="10">The sequence shown here is derived from an EMBL/GenBank/DDBJ whole genome shotgun (WGS) entry which is preliminary data.</text>
</comment>
<dbReference type="GO" id="GO:0008879">
    <property type="term" value="F:glucose-1-phosphate thymidylyltransferase activity"/>
    <property type="evidence" value="ECO:0007669"/>
    <property type="project" value="UniProtKB-EC"/>
</dbReference>
<evidence type="ECO:0000256" key="3">
    <source>
        <dbReference type="ARBA" id="ARBA00012461"/>
    </source>
</evidence>
<sequence length="247" mass="27187">MKGVILAGGNGTRLRPLTSVTNKHLLPIYDRPMIYYPLQTLKEAGITEILIITGTEHAGNIFKLMGSGKDFGVHFTYRVQDTAGGLPHAIALAEGFVGKEKFVSVNGDNILSHSIKPFMDAFAHGKEDARILLYETTREEAMKAGVAVMEGERVTKLIEKPKDPPTNWVSIGVYMFNPGVFDIIRTLKPSQRGELEITDIHNQYISRNALAASKLSGEWLDAGTIDELTRANEVVKNWKSIHAGKLG</sequence>
<evidence type="ECO:0000259" key="9">
    <source>
        <dbReference type="Pfam" id="PF00483"/>
    </source>
</evidence>
<dbReference type="SUPFAM" id="SSF53448">
    <property type="entry name" value="Nucleotide-diphospho-sugar transferases"/>
    <property type="match status" value="1"/>
</dbReference>
<keyword evidence="7" id="KW-0460">Magnesium</keyword>
<keyword evidence="5" id="KW-0548">Nucleotidyltransferase</keyword>
<accession>A0A8T4C746</accession>
<dbReference type="InterPro" id="IPR029044">
    <property type="entry name" value="Nucleotide-diphossugar_trans"/>
</dbReference>
<dbReference type="InterPro" id="IPR005907">
    <property type="entry name" value="G1P_thy_trans_s"/>
</dbReference>
<evidence type="ECO:0000313" key="11">
    <source>
        <dbReference type="Proteomes" id="UP000774699"/>
    </source>
</evidence>
<keyword evidence="10" id="KW-0167">Capsid protein</keyword>
<keyword evidence="10" id="KW-0946">Virion</keyword>
<name>A0A8T4C746_9ARCH</name>
<dbReference type="InterPro" id="IPR005835">
    <property type="entry name" value="NTP_transferase_dom"/>
</dbReference>
<evidence type="ECO:0000256" key="1">
    <source>
        <dbReference type="ARBA" id="ARBA00001946"/>
    </source>
</evidence>
<keyword evidence="4" id="KW-0808">Transferase</keyword>
<evidence type="ECO:0000256" key="5">
    <source>
        <dbReference type="ARBA" id="ARBA00022695"/>
    </source>
</evidence>
<dbReference type="PANTHER" id="PTHR43532">
    <property type="entry name" value="GLUCOSE-1-PHOSPHATE THYMIDYLYLTRANSFERASE"/>
    <property type="match status" value="1"/>
</dbReference>
<protein>
    <recommendedName>
        <fullName evidence="3">glucose-1-phosphate thymidylyltransferase</fullName>
        <ecNumber evidence="3">2.7.7.24</ecNumber>
    </recommendedName>
</protein>
<dbReference type="Gene3D" id="3.90.550.10">
    <property type="entry name" value="Spore Coat Polysaccharide Biosynthesis Protein SpsA, Chain A"/>
    <property type="match status" value="1"/>
</dbReference>
<proteinExistence type="inferred from homology"/>
<evidence type="ECO:0000256" key="7">
    <source>
        <dbReference type="ARBA" id="ARBA00022842"/>
    </source>
</evidence>
<dbReference type="PANTHER" id="PTHR43532:SF1">
    <property type="entry name" value="GLUCOSE-1-PHOSPHATE THYMIDYLYLTRANSFERASE 1"/>
    <property type="match status" value="1"/>
</dbReference>
<comment type="similarity">
    <text evidence="2">Belongs to the glucose-1-phosphate thymidylyltransferase family.</text>
</comment>
<dbReference type="AlphaFoldDB" id="A0A8T4C746"/>
<dbReference type="GO" id="GO:0046872">
    <property type="term" value="F:metal ion binding"/>
    <property type="evidence" value="ECO:0007669"/>
    <property type="project" value="UniProtKB-KW"/>
</dbReference>